<dbReference type="InterPro" id="IPR039910">
    <property type="entry name" value="D15-like"/>
</dbReference>
<dbReference type="Proteomes" id="UP000664904">
    <property type="component" value="Chromosome"/>
</dbReference>
<dbReference type="KEGG" id="pxi:J5O05_16570"/>
<evidence type="ECO:0000256" key="2">
    <source>
        <dbReference type="ARBA" id="ARBA00022452"/>
    </source>
</evidence>
<evidence type="ECO:0000256" key="4">
    <source>
        <dbReference type="ARBA" id="ARBA00022729"/>
    </source>
</evidence>
<dbReference type="PANTHER" id="PTHR12815:SF47">
    <property type="entry name" value="TRANSLOCATION AND ASSEMBLY MODULE SUBUNIT TAMA"/>
    <property type="match status" value="1"/>
</dbReference>
<dbReference type="Gene3D" id="2.40.160.50">
    <property type="entry name" value="membrane protein fhac: a member of the omp85/tpsb transporter family"/>
    <property type="match status" value="1"/>
</dbReference>
<evidence type="ECO:0000256" key="1">
    <source>
        <dbReference type="ARBA" id="ARBA00004370"/>
    </source>
</evidence>
<keyword evidence="3" id="KW-0812">Transmembrane</keyword>
<dbReference type="PANTHER" id="PTHR12815">
    <property type="entry name" value="SORTING AND ASSEMBLY MACHINERY SAMM50 PROTEIN FAMILY MEMBER"/>
    <property type="match status" value="1"/>
</dbReference>
<dbReference type="AlphaFoldDB" id="A0A975DGQ7"/>
<dbReference type="EMBL" id="CP072133">
    <property type="protein sequence ID" value="QTH71370.1"/>
    <property type="molecule type" value="Genomic_DNA"/>
</dbReference>
<dbReference type="InterPro" id="IPR000184">
    <property type="entry name" value="Bac_surfAg_D15"/>
</dbReference>
<organism evidence="9 10">
    <name type="scientific">Pseudoalteromonas xiamenensis</name>
    <dbReference type="NCBI Taxonomy" id="882626"/>
    <lineage>
        <taxon>Bacteria</taxon>
        <taxon>Pseudomonadati</taxon>
        <taxon>Pseudomonadota</taxon>
        <taxon>Gammaproteobacteria</taxon>
        <taxon>Alteromonadales</taxon>
        <taxon>Pseudoalteromonadaceae</taxon>
        <taxon>Pseudoalteromonas</taxon>
    </lineage>
</organism>
<keyword evidence="6" id="KW-0998">Cell outer membrane</keyword>
<dbReference type="Gene3D" id="3.10.20.310">
    <property type="entry name" value="membrane protein fhac"/>
    <property type="match status" value="2"/>
</dbReference>
<gene>
    <name evidence="9" type="ORF">J5O05_16570</name>
</gene>
<proteinExistence type="predicted"/>
<dbReference type="GO" id="GO:0009306">
    <property type="term" value="P:protein secretion"/>
    <property type="evidence" value="ECO:0007669"/>
    <property type="project" value="TreeGrafter"/>
</dbReference>
<name>A0A975DGQ7_9GAMM</name>
<sequence>MLIMSSLKLSLALSVFGYYEPDVQLQWANEGTALIVQVSPNKQLDWSKVSITLSGAGKQDPLLNKLLESLPLKQGEAVSHQTFDASKKQIEDALLEMGFFDFRWVKSQLRVSKKEAKASAVLHVETGERYQFGQVIVSKSTQAETFVLSLAPFSIGQPYLSAKLSQYSLALNQTPYFTSVRVYPLLNNRKNGKIDVQVEVVDKPANSYEIGGGFSTDLGAKIRFKWSKPWISDDGHYVDTNLSVSQKQRDVTASYTIPVDDPVADVWRINTGYKLEDELVEDNFSEVLTVQLQRQWLTSSNWVRTAFVRREKENYRLEGLSRTTHMTIPGISWAKKQKRGGTLPTWGEERLVAIEGASQKLASSSNMFRVQWKNAWLRSYERHYLYSRIDLGAIISPDITDIPYSLRFYAGGDQSIRGFDYQTISPTEDDVKTGGRYMVTGAMEYQYQFAEKWRAALFVDAGTATNDFSEEVSVGAGFGVRYLTPIGPVRFDLAWPLNSDRSSPRISIVLGPEI</sequence>
<comment type="subcellular location">
    <subcellularLocation>
        <location evidence="1">Membrane</location>
    </subcellularLocation>
</comment>
<evidence type="ECO:0000313" key="9">
    <source>
        <dbReference type="EMBL" id="QTH71370.1"/>
    </source>
</evidence>
<reference evidence="9" key="1">
    <citation type="submission" date="2021-03" db="EMBL/GenBank/DDBJ databases">
        <title>Complete Genome of Pseudoalteromonas xiamenensis STKMTI.2, a new potential marine bacterium producing anti-Vibrio compounds.</title>
        <authorList>
            <person name="Handayani D.P."/>
            <person name="Isnansetyo A."/>
            <person name="Istiqomah I."/>
            <person name="Jumina J."/>
        </authorList>
    </citation>
    <scope>NUCLEOTIDE SEQUENCE</scope>
    <source>
        <strain evidence="9">STKMTI.2</strain>
    </source>
</reference>
<evidence type="ECO:0000313" key="10">
    <source>
        <dbReference type="Proteomes" id="UP000664904"/>
    </source>
</evidence>
<evidence type="ECO:0000256" key="6">
    <source>
        <dbReference type="ARBA" id="ARBA00023237"/>
    </source>
</evidence>
<keyword evidence="5" id="KW-0472">Membrane</keyword>
<dbReference type="Pfam" id="PF07244">
    <property type="entry name" value="POTRA"/>
    <property type="match status" value="1"/>
</dbReference>
<accession>A0A975DGQ7</accession>
<dbReference type="RefSeq" id="WP_208843011.1">
    <property type="nucleotide sequence ID" value="NZ_CP072133.1"/>
</dbReference>
<dbReference type="GO" id="GO:0097347">
    <property type="term" value="C:TAM protein secretion complex"/>
    <property type="evidence" value="ECO:0007669"/>
    <property type="project" value="TreeGrafter"/>
</dbReference>
<protein>
    <submittedName>
        <fullName evidence="9">Outer membrane protein assembly factor</fullName>
    </submittedName>
</protein>
<dbReference type="Pfam" id="PF01103">
    <property type="entry name" value="Omp85"/>
    <property type="match status" value="1"/>
</dbReference>
<keyword evidence="2" id="KW-1134">Transmembrane beta strand</keyword>
<evidence type="ECO:0000259" key="7">
    <source>
        <dbReference type="Pfam" id="PF01103"/>
    </source>
</evidence>
<evidence type="ECO:0000256" key="3">
    <source>
        <dbReference type="ARBA" id="ARBA00022692"/>
    </source>
</evidence>
<evidence type="ECO:0000259" key="8">
    <source>
        <dbReference type="Pfam" id="PF07244"/>
    </source>
</evidence>
<feature type="domain" description="POTRA" evidence="8">
    <location>
        <begin position="65"/>
        <end position="112"/>
    </location>
</feature>
<keyword evidence="10" id="KW-1185">Reference proteome</keyword>
<dbReference type="GO" id="GO:0009279">
    <property type="term" value="C:cell outer membrane"/>
    <property type="evidence" value="ECO:0007669"/>
    <property type="project" value="TreeGrafter"/>
</dbReference>
<dbReference type="InterPro" id="IPR010827">
    <property type="entry name" value="BamA/TamA_POTRA"/>
</dbReference>
<evidence type="ECO:0000256" key="5">
    <source>
        <dbReference type="ARBA" id="ARBA00023136"/>
    </source>
</evidence>
<feature type="domain" description="Bacterial surface antigen (D15)" evidence="7">
    <location>
        <begin position="207"/>
        <end position="501"/>
    </location>
</feature>
<keyword evidence="4" id="KW-0732">Signal</keyword>